<dbReference type="InterPro" id="IPR012337">
    <property type="entry name" value="RNaseH-like_sf"/>
</dbReference>
<dbReference type="NCBIfam" id="TIGR00729">
    <property type="entry name" value="ribonuclease HII"/>
    <property type="match status" value="1"/>
</dbReference>
<evidence type="ECO:0000256" key="5">
    <source>
        <dbReference type="ARBA" id="ARBA00022723"/>
    </source>
</evidence>
<protein>
    <recommendedName>
        <fullName evidence="9">Ribonuclease</fullName>
        <ecNumber evidence="9">3.1.26.4</ecNumber>
    </recommendedName>
</protein>
<feature type="binding site" evidence="8">
    <location>
        <position position="63"/>
    </location>
    <ligand>
        <name>a divalent metal cation</name>
        <dbReference type="ChEBI" id="CHEBI:60240"/>
    </ligand>
</feature>
<dbReference type="InterPro" id="IPR024567">
    <property type="entry name" value="RNase_HII/HIII_dom"/>
</dbReference>
<evidence type="ECO:0000256" key="1">
    <source>
        <dbReference type="ARBA" id="ARBA00000077"/>
    </source>
</evidence>
<evidence type="ECO:0000256" key="6">
    <source>
        <dbReference type="ARBA" id="ARBA00022759"/>
    </source>
</evidence>
<dbReference type="SUPFAM" id="SSF53098">
    <property type="entry name" value="Ribonuclease H-like"/>
    <property type="match status" value="1"/>
</dbReference>
<dbReference type="KEGG" id="som:SOMG_02758"/>
<evidence type="ECO:0000256" key="10">
    <source>
        <dbReference type="SAM" id="MobiDB-lite"/>
    </source>
</evidence>
<evidence type="ECO:0000259" key="11">
    <source>
        <dbReference type="PROSITE" id="PS51975"/>
    </source>
</evidence>
<accession>A0AAF0AVT6</accession>
<dbReference type="FunFam" id="3.30.420.10:FF:000016">
    <property type="entry name" value="Ribonuclease"/>
    <property type="match status" value="1"/>
</dbReference>
<feature type="region of interest" description="Disordered" evidence="10">
    <location>
        <begin position="1"/>
        <end position="32"/>
    </location>
</feature>
<feature type="binding site" evidence="8">
    <location>
        <position position="64"/>
    </location>
    <ligand>
        <name>a divalent metal cation</name>
        <dbReference type="ChEBI" id="CHEBI:60240"/>
    </ligand>
</feature>
<dbReference type="InterPro" id="IPR023160">
    <property type="entry name" value="RNase_HII_hlx-loop-hlx_cap_dom"/>
</dbReference>
<dbReference type="EC" id="3.1.26.4" evidence="9"/>
<keyword evidence="7 8" id="KW-0378">Hydrolase</keyword>
<evidence type="ECO:0000256" key="9">
    <source>
        <dbReference type="RuleBase" id="RU003515"/>
    </source>
</evidence>
<reference evidence="12 13" key="1">
    <citation type="journal article" date="2023" name="G3 (Bethesda)">
        <title>A high-quality reference genome for the fission yeast Schizosaccharomyces osmophilus.</title>
        <authorList>
            <person name="Jia G.S."/>
            <person name="Zhang W.C."/>
            <person name="Liang Y."/>
            <person name="Liu X.H."/>
            <person name="Rhind N."/>
            <person name="Pidoux A."/>
            <person name="Brysch-Herzberg M."/>
            <person name="Du L.L."/>
        </authorList>
    </citation>
    <scope>NUCLEOTIDE SEQUENCE [LARGE SCALE GENOMIC DNA]</scope>
    <source>
        <strain evidence="12 13">CBS 15793</strain>
    </source>
</reference>
<feature type="compositionally biased region" description="Basic and acidic residues" evidence="10">
    <location>
        <begin position="13"/>
        <end position="23"/>
    </location>
</feature>
<dbReference type="RefSeq" id="XP_056038164.1">
    <property type="nucleotide sequence ID" value="XM_056181549.1"/>
</dbReference>
<evidence type="ECO:0000256" key="2">
    <source>
        <dbReference type="ARBA" id="ARBA00001946"/>
    </source>
</evidence>
<dbReference type="PANTHER" id="PTHR10954">
    <property type="entry name" value="RIBONUCLEASE H2 SUBUNIT A"/>
    <property type="match status" value="1"/>
</dbReference>
<comment type="cofactor">
    <cofactor evidence="2">
        <name>Mg(2+)</name>
        <dbReference type="ChEBI" id="CHEBI:18420"/>
    </cofactor>
</comment>
<organism evidence="12 13">
    <name type="scientific">Schizosaccharomyces osmophilus</name>
    <dbReference type="NCBI Taxonomy" id="2545709"/>
    <lineage>
        <taxon>Eukaryota</taxon>
        <taxon>Fungi</taxon>
        <taxon>Dikarya</taxon>
        <taxon>Ascomycota</taxon>
        <taxon>Taphrinomycotina</taxon>
        <taxon>Schizosaccharomycetes</taxon>
        <taxon>Schizosaccharomycetales</taxon>
        <taxon>Schizosaccharomycetaceae</taxon>
        <taxon>Schizosaccharomyces</taxon>
    </lineage>
</organism>
<evidence type="ECO:0000256" key="3">
    <source>
        <dbReference type="ARBA" id="ARBA00007058"/>
    </source>
</evidence>
<comment type="similarity">
    <text evidence="3">Belongs to the RNase HII family. Eukaryotic subfamily.</text>
</comment>
<dbReference type="GeneID" id="80876238"/>
<gene>
    <name evidence="12" type="primary">rnh201</name>
    <name evidence="12" type="ORF">SOMG_02758</name>
</gene>
<proteinExistence type="inferred from homology"/>
<feature type="domain" description="RNase H type-2" evidence="11">
    <location>
        <begin position="57"/>
        <end position="280"/>
    </location>
</feature>
<name>A0AAF0AVT6_9SCHI</name>
<feature type="binding site" evidence="8">
    <location>
        <position position="174"/>
    </location>
    <ligand>
        <name>a divalent metal cation</name>
        <dbReference type="ChEBI" id="CHEBI:60240"/>
    </ligand>
</feature>
<dbReference type="PANTHER" id="PTHR10954:SF7">
    <property type="entry name" value="RIBONUCLEASE H2 SUBUNIT A"/>
    <property type="match status" value="1"/>
</dbReference>
<dbReference type="GO" id="GO:0003723">
    <property type="term" value="F:RNA binding"/>
    <property type="evidence" value="ECO:0007669"/>
    <property type="project" value="UniProtKB-UniRule"/>
</dbReference>
<dbReference type="EMBL" id="CP115612">
    <property type="protein sequence ID" value="WBW73921.1"/>
    <property type="molecule type" value="Genomic_DNA"/>
</dbReference>
<evidence type="ECO:0000256" key="7">
    <source>
        <dbReference type="ARBA" id="ARBA00022801"/>
    </source>
</evidence>
<dbReference type="GO" id="GO:0046872">
    <property type="term" value="F:metal ion binding"/>
    <property type="evidence" value="ECO:0007669"/>
    <property type="project" value="UniProtKB-KW"/>
</dbReference>
<dbReference type="GO" id="GO:0032299">
    <property type="term" value="C:ribonuclease H2 complex"/>
    <property type="evidence" value="ECO:0007669"/>
    <property type="project" value="TreeGrafter"/>
</dbReference>
<evidence type="ECO:0000313" key="13">
    <source>
        <dbReference type="Proteomes" id="UP001212411"/>
    </source>
</evidence>
<sequence length="321" mass="35832">MKISEETNGVDSPSKDEFAKEKGSNAAFIPPSIDTATPEKSKYFHTTIAPDVPKDQPFRLGVDEAGRGPVLGPMVYAVAYCPVDFDLTNFGFADSKTLTAVKRSQLLEDICNKETELGRHVGWSVQSISAKELGAGMLRQYNKYNLNSQAHDTTMNLIQKVYDSGIRITEIYVDTVGPPDTYQQKLQARFPQAKVKVTKKADSLFPIVSLASICAKVTRDVQLDLVRYLLQTQDWGSGYSSDAKTTKWLRSSVHPVFGWKGDIVRYSWQTARDILEVASSKTSSPSFIHVDWHEEKSAPLNFTPRKPSAKSRSWFGTDFAF</sequence>
<dbReference type="GO" id="GO:0004523">
    <property type="term" value="F:RNA-DNA hybrid ribonuclease activity"/>
    <property type="evidence" value="ECO:0007669"/>
    <property type="project" value="UniProtKB-UniRule"/>
</dbReference>
<comment type="function">
    <text evidence="9">Endonuclease that specifically degrades the RNA of RNA-DNA hybrids.</text>
</comment>
<comment type="catalytic activity">
    <reaction evidence="1 8 9">
        <text>Endonucleolytic cleavage to 5'-phosphomonoester.</text>
        <dbReference type="EC" id="3.1.26.4"/>
    </reaction>
</comment>
<keyword evidence="13" id="KW-1185">Reference proteome</keyword>
<dbReference type="Proteomes" id="UP001212411">
    <property type="component" value="Chromosome 2"/>
</dbReference>
<feature type="compositionally biased region" description="Polar residues" evidence="10">
    <location>
        <begin position="1"/>
        <end position="11"/>
    </location>
</feature>
<dbReference type="Gene3D" id="3.30.420.10">
    <property type="entry name" value="Ribonuclease H-like superfamily/Ribonuclease H"/>
    <property type="match status" value="1"/>
</dbReference>
<dbReference type="PROSITE" id="PS51975">
    <property type="entry name" value="RNASE_H_2"/>
    <property type="match status" value="1"/>
</dbReference>
<dbReference type="CDD" id="cd07181">
    <property type="entry name" value="RNase_HII_eukaryota_like"/>
    <property type="match status" value="1"/>
</dbReference>
<keyword evidence="5 8" id="KW-0479">Metal-binding</keyword>
<keyword evidence="6 8" id="KW-0255">Endonuclease</keyword>
<comment type="cofactor">
    <cofactor evidence="8">
        <name>Mn(2+)</name>
        <dbReference type="ChEBI" id="CHEBI:29035"/>
    </cofactor>
    <cofactor evidence="8">
        <name>Mg(2+)</name>
        <dbReference type="ChEBI" id="CHEBI:18420"/>
    </cofactor>
    <text evidence="8">Manganese or magnesium. Binds 1 divalent metal ion per monomer in the absence of substrate. May bind a second metal ion after substrate binding.</text>
</comment>
<dbReference type="Pfam" id="PF01351">
    <property type="entry name" value="RNase_HII"/>
    <property type="match status" value="1"/>
</dbReference>
<dbReference type="AlphaFoldDB" id="A0AAF0AVT6"/>
<dbReference type="GO" id="GO:0006298">
    <property type="term" value="P:mismatch repair"/>
    <property type="evidence" value="ECO:0007669"/>
    <property type="project" value="TreeGrafter"/>
</dbReference>
<dbReference type="InterPro" id="IPR001352">
    <property type="entry name" value="RNase_HII/HIII"/>
</dbReference>
<dbReference type="InterPro" id="IPR036397">
    <property type="entry name" value="RNaseH_sf"/>
</dbReference>
<evidence type="ECO:0000256" key="4">
    <source>
        <dbReference type="ARBA" id="ARBA00022722"/>
    </source>
</evidence>
<evidence type="ECO:0000256" key="8">
    <source>
        <dbReference type="PROSITE-ProRule" id="PRU01319"/>
    </source>
</evidence>
<dbReference type="InterPro" id="IPR004649">
    <property type="entry name" value="RNase_H2_suA"/>
</dbReference>
<evidence type="ECO:0000313" key="12">
    <source>
        <dbReference type="EMBL" id="WBW73921.1"/>
    </source>
</evidence>
<dbReference type="Gene3D" id="1.10.10.460">
    <property type="entry name" value="Ribonuclease hii. Domain 2"/>
    <property type="match status" value="1"/>
</dbReference>
<dbReference type="GO" id="GO:0043137">
    <property type="term" value="P:DNA replication, removal of RNA primer"/>
    <property type="evidence" value="ECO:0007669"/>
    <property type="project" value="TreeGrafter"/>
</dbReference>
<dbReference type="FunFam" id="1.10.10.460:FF:000001">
    <property type="entry name" value="Ribonuclease"/>
    <property type="match status" value="1"/>
</dbReference>
<keyword evidence="4 8" id="KW-0540">Nuclease</keyword>